<proteinExistence type="predicted"/>
<keyword evidence="1" id="KW-0812">Transmembrane</keyword>
<gene>
    <name evidence="2" type="ORF">QU24_06770</name>
</gene>
<reference evidence="2 3" key="1">
    <citation type="submission" date="2014-11" db="EMBL/GenBank/DDBJ databases">
        <title>Genome sequencing of Pantoea rodasii ND03.</title>
        <authorList>
            <person name="Muhamad Yunos N.Y."/>
            <person name="Chan K.-G."/>
        </authorList>
    </citation>
    <scope>NUCLEOTIDE SEQUENCE [LARGE SCALE GENOMIC DNA]</scope>
    <source>
        <strain evidence="2 3">ND03</strain>
    </source>
</reference>
<name>A0A0B1RAZ9_9GAMM</name>
<evidence type="ECO:0000313" key="3">
    <source>
        <dbReference type="Proteomes" id="UP000030853"/>
    </source>
</evidence>
<evidence type="ECO:0008006" key="4">
    <source>
        <dbReference type="Google" id="ProtNLM"/>
    </source>
</evidence>
<dbReference type="Proteomes" id="UP000030853">
    <property type="component" value="Unassembled WGS sequence"/>
</dbReference>
<evidence type="ECO:0000313" key="2">
    <source>
        <dbReference type="EMBL" id="KHJ68841.1"/>
    </source>
</evidence>
<dbReference type="EMBL" id="JTJJ01000027">
    <property type="protein sequence ID" value="KHJ68841.1"/>
    <property type="molecule type" value="Genomic_DNA"/>
</dbReference>
<feature type="transmembrane region" description="Helical" evidence="1">
    <location>
        <begin position="21"/>
        <end position="40"/>
    </location>
</feature>
<comment type="caution">
    <text evidence="2">The sequence shown here is derived from an EMBL/GenBank/DDBJ whole genome shotgun (WGS) entry which is preliminary data.</text>
</comment>
<keyword evidence="1" id="KW-1133">Transmembrane helix</keyword>
<feature type="transmembrane region" description="Helical" evidence="1">
    <location>
        <begin position="52"/>
        <end position="70"/>
    </location>
</feature>
<organism evidence="2 3">
    <name type="scientific">Pantoea rodasii</name>
    <dbReference type="NCBI Taxonomy" id="1076549"/>
    <lineage>
        <taxon>Bacteria</taxon>
        <taxon>Pseudomonadati</taxon>
        <taxon>Pseudomonadota</taxon>
        <taxon>Gammaproteobacteria</taxon>
        <taxon>Enterobacterales</taxon>
        <taxon>Erwiniaceae</taxon>
        <taxon>Pantoea</taxon>
    </lineage>
</organism>
<dbReference type="RefSeq" id="WP_039329443.1">
    <property type="nucleotide sequence ID" value="NZ_JTJJ01000027.1"/>
</dbReference>
<dbReference type="AlphaFoldDB" id="A0A0B1RAZ9"/>
<evidence type="ECO:0000256" key="1">
    <source>
        <dbReference type="SAM" id="Phobius"/>
    </source>
</evidence>
<keyword evidence="1" id="KW-0472">Membrane</keyword>
<sequence length="390" mass="44779">MSWPIQKVIPPADPKKIVRQRWIRAITLVGVSFFIAFYFINNFHPETKLYRLLTASFIGVVILLMIAWSLRCYKYGTDIDYNHYYLDQAGKVEKHWKAWCNESLIVIDAKLITPPSVDKNVFIDNEDFMVRKENAALLNSALSNTVSNQKIMQELLFSLRGRFQQIVALTDFDVCFVRAPDQASQADFIACWKDMGFSVDLISAFHFIPVEYEEKIGCWLKGATNKTYIVIDVHLNDLPDGDRVETEYGAALLLSNNLQLEKMNNKARLLRPQISQPLNLSLDVSDMLHYQSCMSDSKNIWCSNLSSEQLAELTITVNQQYKVHEYEFIPPIRELNLFLGPIRRNSIWLNLAFALAAIDKQHESQLVACETNGRIILNVLVPFSKVMEQA</sequence>
<accession>A0A0B1RAZ9</accession>
<protein>
    <recommendedName>
        <fullName evidence="4">Type VI secretion protein</fullName>
    </recommendedName>
</protein>